<reference evidence="1 2" key="1">
    <citation type="submission" date="2015-09" db="EMBL/GenBank/DDBJ databases">
        <title>Trachymyrmex zeteki WGS genome.</title>
        <authorList>
            <person name="Nygaard S."/>
            <person name="Hu H."/>
            <person name="Boomsma J."/>
            <person name="Zhang G."/>
        </authorList>
    </citation>
    <scope>NUCLEOTIDE SEQUENCE [LARGE SCALE GENOMIC DNA]</scope>
    <source>
        <strain evidence="1">Tzet28-1</strain>
        <tissue evidence="1">Whole body</tissue>
    </source>
</reference>
<sequence length="151" mass="17105">MGDETKIEREKEREKRKKDLRAVTVEGMKEGARASLFRKLKKEKKGNGRVWLEDGRDDGVGNRDFATSILDEAAIFLATSFASERAYAGTRGKKKATRPRDERYSSISMSECVVRAETKFARLKVAKRDFGERAVERGRKNKYVPEPGSDG</sequence>
<evidence type="ECO:0000313" key="2">
    <source>
        <dbReference type="Proteomes" id="UP000075809"/>
    </source>
</evidence>
<keyword evidence="2" id="KW-1185">Reference proteome</keyword>
<evidence type="ECO:0000313" key="1">
    <source>
        <dbReference type="EMBL" id="KYQ53164.1"/>
    </source>
</evidence>
<dbReference type="AlphaFoldDB" id="A0A151WZ46"/>
<protein>
    <submittedName>
        <fullName evidence="1">Uncharacterized protein</fullName>
    </submittedName>
</protein>
<dbReference type="Proteomes" id="UP000075809">
    <property type="component" value="Unassembled WGS sequence"/>
</dbReference>
<accession>A0A151WZ46</accession>
<dbReference type="EMBL" id="KQ982649">
    <property type="protein sequence ID" value="KYQ53164.1"/>
    <property type="molecule type" value="Genomic_DNA"/>
</dbReference>
<gene>
    <name evidence="1" type="ORF">ALC60_07894</name>
</gene>
<organism evidence="1 2">
    <name type="scientific">Mycetomoellerius zeteki</name>
    <dbReference type="NCBI Taxonomy" id="64791"/>
    <lineage>
        <taxon>Eukaryota</taxon>
        <taxon>Metazoa</taxon>
        <taxon>Ecdysozoa</taxon>
        <taxon>Arthropoda</taxon>
        <taxon>Hexapoda</taxon>
        <taxon>Insecta</taxon>
        <taxon>Pterygota</taxon>
        <taxon>Neoptera</taxon>
        <taxon>Endopterygota</taxon>
        <taxon>Hymenoptera</taxon>
        <taxon>Apocrita</taxon>
        <taxon>Aculeata</taxon>
        <taxon>Formicoidea</taxon>
        <taxon>Formicidae</taxon>
        <taxon>Myrmicinae</taxon>
        <taxon>Mycetomoellerius</taxon>
    </lineage>
</organism>
<proteinExistence type="predicted"/>
<name>A0A151WZ46_9HYME</name>